<keyword evidence="6 8" id="KW-0460">Magnesium</keyword>
<evidence type="ECO:0000256" key="8">
    <source>
        <dbReference type="HAMAP-Rule" id="MF_00265"/>
    </source>
</evidence>
<dbReference type="EC" id="3.1.-.-" evidence="8"/>
<name>A0A6S6UM01_9GAMM</name>
<evidence type="ECO:0000313" key="10">
    <source>
        <dbReference type="EMBL" id="CAA6830512.1"/>
    </source>
</evidence>
<evidence type="ECO:0000256" key="3">
    <source>
        <dbReference type="ARBA" id="ARBA00022722"/>
    </source>
</evidence>
<organism evidence="10">
    <name type="scientific">uncultured Thiotrichaceae bacterium</name>
    <dbReference type="NCBI Taxonomy" id="298394"/>
    <lineage>
        <taxon>Bacteria</taxon>
        <taxon>Pseudomonadati</taxon>
        <taxon>Pseudomonadota</taxon>
        <taxon>Gammaproteobacteria</taxon>
        <taxon>Thiotrichales</taxon>
        <taxon>Thiotrichaceae</taxon>
        <taxon>environmental samples</taxon>
    </lineage>
</organism>
<evidence type="ECO:0000256" key="2">
    <source>
        <dbReference type="ARBA" id="ARBA00022649"/>
    </source>
</evidence>
<dbReference type="GO" id="GO:0000287">
    <property type="term" value="F:magnesium ion binding"/>
    <property type="evidence" value="ECO:0007669"/>
    <property type="project" value="UniProtKB-UniRule"/>
</dbReference>
<dbReference type="InterPro" id="IPR050556">
    <property type="entry name" value="Type_II_TA_system_RNase"/>
</dbReference>
<evidence type="ECO:0000256" key="6">
    <source>
        <dbReference type="ARBA" id="ARBA00022842"/>
    </source>
</evidence>
<evidence type="ECO:0000256" key="4">
    <source>
        <dbReference type="ARBA" id="ARBA00022723"/>
    </source>
</evidence>
<dbReference type="SUPFAM" id="SSF88723">
    <property type="entry name" value="PIN domain-like"/>
    <property type="match status" value="1"/>
</dbReference>
<dbReference type="InterPro" id="IPR002716">
    <property type="entry name" value="PIN_dom"/>
</dbReference>
<feature type="domain" description="PIN" evidence="9">
    <location>
        <begin position="5"/>
        <end position="127"/>
    </location>
</feature>
<feature type="binding site" evidence="8">
    <location>
        <position position="100"/>
    </location>
    <ligand>
        <name>Mg(2+)</name>
        <dbReference type="ChEBI" id="CHEBI:18420"/>
    </ligand>
</feature>
<comment type="cofactor">
    <cofactor evidence="1 8">
        <name>Mg(2+)</name>
        <dbReference type="ChEBI" id="CHEBI:18420"/>
    </cofactor>
</comment>
<sequence length="134" mass="15139">MSARYMLDTDTCIYLKNRRPPAIAERFSKLQWGEVVMSLVTYGELYNGAKKSREASAALENIELLGKRVPVQPMNKEVAETYGVIRSELEKQGNTIGGNDLWIAAHALTLGLTLVTNNTREFQRIPKLKVENWV</sequence>
<keyword evidence="3 8" id="KW-0540">Nuclease</keyword>
<dbReference type="GO" id="GO:0090729">
    <property type="term" value="F:toxin activity"/>
    <property type="evidence" value="ECO:0007669"/>
    <property type="project" value="UniProtKB-KW"/>
</dbReference>
<dbReference type="GO" id="GO:0004540">
    <property type="term" value="F:RNA nuclease activity"/>
    <property type="evidence" value="ECO:0007669"/>
    <property type="project" value="InterPro"/>
</dbReference>
<dbReference type="AlphaFoldDB" id="A0A6S6UM01"/>
<keyword evidence="4 8" id="KW-0479">Metal-binding</keyword>
<keyword evidence="8" id="KW-0800">Toxin</keyword>
<comment type="similarity">
    <text evidence="7 8">Belongs to the PINc/VapC protein family.</text>
</comment>
<evidence type="ECO:0000259" key="9">
    <source>
        <dbReference type="Pfam" id="PF01850"/>
    </source>
</evidence>
<dbReference type="Gene3D" id="3.40.50.1010">
    <property type="entry name" value="5'-nuclease"/>
    <property type="match status" value="1"/>
</dbReference>
<reference evidence="10" key="1">
    <citation type="submission" date="2020-01" db="EMBL/GenBank/DDBJ databases">
        <authorList>
            <person name="Meier V. D."/>
            <person name="Meier V D."/>
        </authorList>
    </citation>
    <scope>NUCLEOTIDE SEQUENCE</scope>
    <source>
        <strain evidence="10">HLG_WM_MAG_09</strain>
    </source>
</reference>
<accession>A0A6S6UM01</accession>
<dbReference type="Pfam" id="PF01850">
    <property type="entry name" value="PIN"/>
    <property type="match status" value="1"/>
</dbReference>
<dbReference type="InterPro" id="IPR029060">
    <property type="entry name" value="PIN-like_dom_sf"/>
</dbReference>
<feature type="binding site" evidence="8">
    <location>
        <position position="8"/>
    </location>
    <ligand>
        <name>Mg(2+)</name>
        <dbReference type="ChEBI" id="CHEBI:18420"/>
    </ligand>
</feature>
<dbReference type="PANTHER" id="PTHR33653">
    <property type="entry name" value="RIBONUCLEASE VAPC2"/>
    <property type="match status" value="1"/>
</dbReference>
<comment type="function">
    <text evidence="8">Toxic component of a toxin-antitoxin (TA) system. An RNase.</text>
</comment>
<evidence type="ECO:0000256" key="5">
    <source>
        <dbReference type="ARBA" id="ARBA00022801"/>
    </source>
</evidence>
<dbReference type="CDD" id="cd18735">
    <property type="entry name" value="PIN_HiVapC1-like"/>
    <property type="match status" value="1"/>
</dbReference>
<evidence type="ECO:0000256" key="1">
    <source>
        <dbReference type="ARBA" id="ARBA00001946"/>
    </source>
</evidence>
<dbReference type="InterPro" id="IPR022907">
    <property type="entry name" value="VapC_family"/>
</dbReference>
<protein>
    <recommendedName>
        <fullName evidence="8">Ribonuclease VapC</fullName>
        <shortName evidence="8">RNase VapC</shortName>
        <ecNumber evidence="8">3.1.-.-</ecNumber>
    </recommendedName>
    <alternativeName>
        <fullName evidence="8">Toxin VapC</fullName>
    </alternativeName>
</protein>
<evidence type="ECO:0000256" key="7">
    <source>
        <dbReference type="ARBA" id="ARBA00038093"/>
    </source>
</evidence>
<dbReference type="GO" id="GO:0016787">
    <property type="term" value="F:hydrolase activity"/>
    <property type="evidence" value="ECO:0007669"/>
    <property type="project" value="UniProtKB-KW"/>
</dbReference>
<gene>
    <name evidence="8" type="primary">vapC</name>
    <name evidence="10" type="ORF">HELGO_WM25401</name>
</gene>
<dbReference type="HAMAP" id="MF_00265">
    <property type="entry name" value="VapC_Nob1"/>
    <property type="match status" value="1"/>
</dbReference>
<dbReference type="PANTHER" id="PTHR33653:SF1">
    <property type="entry name" value="RIBONUCLEASE VAPC2"/>
    <property type="match status" value="1"/>
</dbReference>
<dbReference type="EMBL" id="CACVAT010000595">
    <property type="protein sequence ID" value="CAA6830512.1"/>
    <property type="molecule type" value="Genomic_DNA"/>
</dbReference>
<keyword evidence="2 8" id="KW-1277">Toxin-antitoxin system</keyword>
<keyword evidence="5 8" id="KW-0378">Hydrolase</keyword>
<proteinExistence type="inferred from homology"/>